<reference evidence="8 9" key="1">
    <citation type="journal article" date="2021" name="Sci. Rep.">
        <title>The distribution of antibiotic resistance genes in chicken gut microbiota commensals.</title>
        <authorList>
            <person name="Juricova H."/>
            <person name="Matiasovicova J."/>
            <person name="Kubasova T."/>
            <person name="Cejkova D."/>
            <person name="Rychlik I."/>
        </authorList>
    </citation>
    <scope>NUCLEOTIDE SEQUENCE [LARGE SCALE GENOMIC DNA]</scope>
    <source>
        <strain evidence="8 9">An537</strain>
    </source>
</reference>
<evidence type="ECO:0000256" key="2">
    <source>
        <dbReference type="ARBA" id="ARBA00022485"/>
    </source>
</evidence>
<evidence type="ECO:0000256" key="1">
    <source>
        <dbReference type="ARBA" id="ARBA00001966"/>
    </source>
</evidence>
<organism evidence="8 9">
    <name type="scientific">Veillonella magna</name>
    <dbReference type="NCBI Taxonomy" id="464322"/>
    <lineage>
        <taxon>Bacteria</taxon>
        <taxon>Bacillati</taxon>
        <taxon>Bacillota</taxon>
        <taxon>Negativicutes</taxon>
        <taxon>Veillonellales</taxon>
        <taxon>Veillonellaceae</taxon>
        <taxon>Veillonella</taxon>
    </lineage>
</organism>
<dbReference type="EC" id="4.1.99.19" evidence="8"/>
<dbReference type="RefSeq" id="WP_239447874.1">
    <property type="nucleotide sequence ID" value="NZ_JACJLA010000008.1"/>
</dbReference>
<evidence type="ECO:0000256" key="3">
    <source>
        <dbReference type="ARBA" id="ARBA00022691"/>
    </source>
</evidence>
<keyword evidence="6" id="KW-0411">Iron-sulfur</keyword>
<dbReference type="Gene3D" id="3.20.20.70">
    <property type="entry name" value="Aldolase class I"/>
    <property type="match status" value="1"/>
</dbReference>
<evidence type="ECO:0000256" key="4">
    <source>
        <dbReference type="ARBA" id="ARBA00022723"/>
    </source>
</evidence>
<dbReference type="InterPro" id="IPR034428">
    <property type="entry name" value="ThiH/NoCL/HydG-like"/>
</dbReference>
<proteinExistence type="predicted"/>
<name>A0ABS2GFX8_9FIRM</name>
<comment type="caution">
    <text evidence="8">The sequence shown here is derived from an EMBL/GenBank/DDBJ whole genome shotgun (WGS) entry which is preliminary data.</text>
</comment>
<sequence>MYDINKTIINDVVRQAWQQKRSDSMSYITGMEVIDETLMHKVISAREIYSPKEYTAIDVEEALQADRLSWKNFGALLSPAAKPYLEAMAQRAKAVKEAYFGNGIQIFTPLYLSNYCENYCVYCGFNCHNTIKRAALNRDEIEREMQAIASTGLQEILLLTGESRSMSDIPYISEACQIARKYFRVVGLEIYPVNSEEYALLHQCGADYVTVFQETYDSLVYEQLHLAGAKRIFPYRFHAQERALRGGMRGVGFAALLGLADFRKDAYATGIHARMLQQAYPHAEVAFSCPRLRPIKNNTSITATGIGEAELLQIVCAYRLFIPSASITVSTRECARVRNAMASIAANKLSAGVSTGIGTHSEKTNHDGDAQFEIADGRSVSEVCADLEKLGLQPVPVDYIYV</sequence>
<dbReference type="PANTHER" id="PTHR43583">
    <property type="entry name" value="2-IMINOACETATE SYNTHASE"/>
    <property type="match status" value="1"/>
</dbReference>
<dbReference type="InterPro" id="IPR010722">
    <property type="entry name" value="BATS_dom"/>
</dbReference>
<dbReference type="PANTHER" id="PTHR43583:SF1">
    <property type="entry name" value="2-IMINOACETATE SYNTHASE"/>
    <property type="match status" value="1"/>
</dbReference>
<dbReference type="SFLD" id="SFLDG01081">
    <property type="entry name" value="cleavage_of_the_Ca-Cb_bond_in"/>
    <property type="match status" value="1"/>
</dbReference>
<dbReference type="Pfam" id="PF04055">
    <property type="entry name" value="Radical_SAM"/>
    <property type="match status" value="1"/>
</dbReference>
<evidence type="ECO:0000313" key="8">
    <source>
        <dbReference type="EMBL" id="MBM6912742.1"/>
    </source>
</evidence>
<keyword evidence="5" id="KW-0408">Iron</keyword>
<keyword evidence="4" id="KW-0479">Metal-binding</keyword>
<accession>A0ABS2GFX8</accession>
<gene>
    <name evidence="8" type="primary">thiH</name>
    <name evidence="8" type="ORF">H6A01_05320</name>
</gene>
<keyword evidence="2" id="KW-0004">4Fe-4S</keyword>
<dbReference type="InterPro" id="IPR007197">
    <property type="entry name" value="rSAM"/>
</dbReference>
<dbReference type="SFLD" id="SFLDF00301">
    <property type="entry name" value="2-iminoacetate_synthase_(ThiH)"/>
    <property type="match status" value="1"/>
</dbReference>
<dbReference type="Pfam" id="PF06968">
    <property type="entry name" value="BATS"/>
    <property type="match status" value="1"/>
</dbReference>
<dbReference type="GO" id="GO:0036355">
    <property type="term" value="F:2-iminoacetate synthase activity"/>
    <property type="evidence" value="ECO:0007669"/>
    <property type="project" value="UniProtKB-EC"/>
</dbReference>
<dbReference type="Proteomes" id="UP000707138">
    <property type="component" value="Unassembled WGS sequence"/>
</dbReference>
<evidence type="ECO:0000313" key="9">
    <source>
        <dbReference type="Proteomes" id="UP000707138"/>
    </source>
</evidence>
<evidence type="ECO:0000256" key="5">
    <source>
        <dbReference type="ARBA" id="ARBA00023004"/>
    </source>
</evidence>
<dbReference type="SFLD" id="SFLDG01060">
    <property type="entry name" value="BATS_domain_containing"/>
    <property type="match status" value="1"/>
</dbReference>
<dbReference type="CDD" id="cd01335">
    <property type="entry name" value="Radical_SAM"/>
    <property type="match status" value="1"/>
</dbReference>
<dbReference type="SMART" id="SM00876">
    <property type="entry name" value="BATS"/>
    <property type="match status" value="1"/>
</dbReference>
<keyword evidence="8" id="KW-0456">Lyase</keyword>
<dbReference type="NCBIfam" id="TIGR02351">
    <property type="entry name" value="thiH"/>
    <property type="match status" value="1"/>
</dbReference>
<dbReference type="EMBL" id="JACJLA010000008">
    <property type="protein sequence ID" value="MBM6912742.1"/>
    <property type="molecule type" value="Genomic_DNA"/>
</dbReference>
<evidence type="ECO:0000259" key="7">
    <source>
        <dbReference type="SMART" id="SM00876"/>
    </source>
</evidence>
<dbReference type="InterPro" id="IPR013785">
    <property type="entry name" value="Aldolase_TIM"/>
</dbReference>
<protein>
    <submittedName>
        <fullName evidence="8">2-iminoacetate synthase ThiH</fullName>
        <ecNumber evidence="8">4.1.99.19</ecNumber>
    </submittedName>
</protein>
<comment type="cofactor">
    <cofactor evidence="1">
        <name>[4Fe-4S] cluster</name>
        <dbReference type="ChEBI" id="CHEBI:49883"/>
    </cofactor>
</comment>
<dbReference type="InterPro" id="IPR058240">
    <property type="entry name" value="rSAM_sf"/>
</dbReference>
<keyword evidence="3" id="KW-0949">S-adenosyl-L-methionine</keyword>
<evidence type="ECO:0000256" key="6">
    <source>
        <dbReference type="ARBA" id="ARBA00023014"/>
    </source>
</evidence>
<feature type="domain" description="Biotin and thiamin synthesis-associated" evidence="7">
    <location>
        <begin position="288"/>
        <end position="394"/>
    </location>
</feature>
<keyword evidence="9" id="KW-1185">Reference proteome</keyword>
<dbReference type="InterPro" id="IPR012726">
    <property type="entry name" value="ThiH"/>
</dbReference>
<dbReference type="SUPFAM" id="SSF102114">
    <property type="entry name" value="Radical SAM enzymes"/>
    <property type="match status" value="1"/>
</dbReference>
<dbReference type="SFLD" id="SFLDS00029">
    <property type="entry name" value="Radical_SAM"/>
    <property type="match status" value="1"/>
</dbReference>